<keyword evidence="2" id="KW-0328">Glycosyltransferase</keyword>
<evidence type="ECO:0000259" key="4">
    <source>
        <dbReference type="Pfam" id="PF00535"/>
    </source>
</evidence>
<dbReference type="Pfam" id="PF00535">
    <property type="entry name" value="Glycos_transf_2"/>
    <property type="match status" value="1"/>
</dbReference>
<dbReference type="PANTHER" id="PTHR43685:SF5">
    <property type="entry name" value="GLYCOSYLTRANSFERASE EPSE-RELATED"/>
    <property type="match status" value="1"/>
</dbReference>
<protein>
    <submittedName>
        <fullName evidence="5">Glycosyl transferase family 2</fullName>
    </submittedName>
</protein>
<dbReference type="OrthoDB" id="9807795at2"/>
<proteinExistence type="inferred from homology"/>
<dbReference type="AlphaFoldDB" id="A0A1H8HXG3"/>
<dbReference type="InterPro" id="IPR001173">
    <property type="entry name" value="Glyco_trans_2-like"/>
</dbReference>
<evidence type="ECO:0000256" key="2">
    <source>
        <dbReference type="ARBA" id="ARBA00022676"/>
    </source>
</evidence>
<dbReference type="InterPro" id="IPR050834">
    <property type="entry name" value="Glycosyltransf_2"/>
</dbReference>
<accession>A0A1H8HXG3</accession>
<dbReference type="PANTHER" id="PTHR43685">
    <property type="entry name" value="GLYCOSYLTRANSFERASE"/>
    <property type="match status" value="1"/>
</dbReference>
<keyword evidence="3 5" id="KW-0808">Transferase</keyword>
<dbReference type="EMBL" id="FOCF01000009">
    <property type="protein sequence ID" value="SEN60378.1"/>
    <property type="molecule type" value="Genomic_DNA"/>
</dbReference>
<feature type="domain" description="Glycosyltransferase 2-like" evidence="4">
    <location>
        <begin position="10"/>
        <end position="159"/>
    </location>
</feature>
<dbReference type="STRING" id="1166340.SAMN05192583_3124"/>
<dbReference type="InterPro" id="IPR029044">
    <property type="entry name" value="Nucleotide-diphossugar_trans"/>
</dbReference>
<gene>
    <name evidence="5" type="ORF">SAMN05192583_3124</name>
</gene>
<dbReference type="CDD" id="cd00761">
    <property type="entry name" value="Glyco_tranf_GTA_type"/>
    <property type="match status" value="1"/>
</dbReference>
<evidence type="ECO:0000256" key="3">
    <source>
        <dbReference type="ARBA" id="ARBA00022679"/>
    </source>
</evidence>
<evidence type="ECO:0000313" key="5">
    <source>
        <dbReference type="EMBL" id="SEN60378.1"/>
    </source>
</evidence>
<comment type="similarity">
    <text evidence="1">Belongs to the glycosyltransferase 2 family.</text>
</comment>
<reference evidence="6" key="1">
    <citation type="submission" date="2016-10" db="EMBL/GenBank/DDBJ databases">
        <authorList>
            <person name="Varghese N."/>
            <person name="Submissions S."/>
        </authorList>
    </citation>
    <scope>NUCLEOTIDE SEQUENCE [LARGE SCALE GENOMIC DNA]</scope>
    <source>
        <strain evidence="6">S6-262</strain>
    </source>
</reference>
<dbReference type="SUPFAM" id="SSF53448">
    <property type="entry name" value="Nucleotide-diphospho-sugar transferases"/>
    <property type="match status" value="1"/>
</dbReference>
<dbReference type="Proteomes" id="UP000199206">
    <property type="component" value="Unassembled WGS sequence"/>
</dbReference>
<keyword evidence="6" id="KW-1185">Reference proteome</keyword>
<organism evidence="5 6">
    <name type="scientific">Sphingomonas gellani</name>
    <dbReference type="NCBI Taxonomy" id="1166340"/>
    <lineage>
        <taxon>Bacteria</taxon>
        <taxon>Pseudomonadati</taxon>
        <taxon>Pseudomonadota</taxon>
        <taxon>Alphaproteobacteria</taxon>
        <taxon>Sphingomonadales</taxon>
        <taxon>Sphingomonadaceae</taxon>
        <taxon>Sphingomonas</taxon>
    </lineage>
</organism>
<evidence type="ECO:0000313" key="6">
    <source>
        <dbReference type="Proteomes" id="UP000199206"/>
    </source>
</evidence>
<dbReference type="GO" id="GO:0016757">
    <property type="term" value="F:glycosyltransferase activity"/>
    <property type="evidence" value="ECO:0007669"/>
    <property type="project" value="UniProtKB-KW"/>
</dbReference>
<dbReference type="RefSeq" id="WP_093666651.1">
    <property type="nucleotide sequence ID" value="NZ_FOCF01000009.1"/>
</dbReference>
<name>A0A1H8HXG3_9SPHN</name>
<dbReference type="Gene3D" id="3.90.550.10">
    <property type="entry name" value="Spore Coat Polysaccharide Biosynthesis Protein SpsA, Chain A"/>
    <property type="match status" value="1"/>
</dbReference>
<evidence type="ECO:0000256" key="1">
    <source>
        <dbReference type="ARBA" id="ARBA00006739"/>
    </source>
</evidence>
<sequence length="342" mass="37510">MAIDITVLSVWHNRAAKVDASIASLADQDYDGFRAIVVDDASRDDTYARLERHRSDRIVVRQQANAGFTRTMMALCAEAETDFIAVHGAGDESLRHRLAAQRAFLLDHPHVVAVGCGIENVDELSGRRWQVMPDATIRPGPISGAFGISHGEVMFRRDAYLRSGGYRDAFTIGQASDLFRRMSRLGDFGYVPEVLYRRYLMADGVSAKADKVAQRTILAAISTAVHRREVSRAGTAGVEACAVLRDDLDRFGLLLPYLAEPDARIARAIASAAIVYWSAGDRRTGLRLARRSLGEKWSTFAWVVLALVGLGTGPLRAPMLKVARRVSRGEGEFALRRLSGPG</sequence>